<feature type="region of interest" description="Disordered" evidence="1">
    <location>
        <begin position="226"/>
        <end position="250"/>
    </location>
</feature>
<evidence type="ECO:0000256" key="1">
    <source>
        <dbReference type="SAM" id="MobiDB-lite"/>
    </source>
</evidence>
<sequence length="280" mass="29861">MILRLCLALVLIDHVLSHPVRHGRNGGVYRALGDLFGDDPLFPSDSGMNTALPQSPHWTKVSAAGIDGLLTVQGNKAFSAPITGASSASRTTSESTILVSTEIQESKIATSTSSSTSSPSATAAIGVSKGAPNMPPGEAAEWKVIGIAVMVIALIAAVMLSIVFFDSWTGFLCALVGRRKKSQGTEDMVPDWARRDWEFKIASEDGHRYPTLSSLESMSKAKAASLFPSPSATSPSPRQLQPMRPPSLYTPALDPHPLEPLFRRPSVSNHVVLPDSIYRA</sequence>
<gene>
    <name evidence="4" type="ORF">B0H15DRAFT_811576</name>
</gene>
<dbReference type="EMBL" id="JARJCN010000002">
    <property type="protein sequence ID" value="KAJ7103246.1"/>
    <property type="molecule type" value="Genomic_DNA"/>
</dbReference>
<organism evidence="4 5">
    <name type="scientific">Mycena belliarum</name>
    <dbReference type="NCBI Taxonomy" id="1033014"/>
    <lineage>
        <taxon>Eukaryota</taxon>
        <taxon>Fungi</taxon>
        <taxon>Dikarya</taxon>
        <taxon>Basidiomycota</taxon>
        <taxon>Agaricomycotina</taxon>
        <taxon>Agaricomycetes</taxon>
        <taxon>Agaricomycetidae</taxon>
        <taxon>Agaricales</taxon>
        <taxon>Marasmiineae</taxon>
        <taxon>Mycenaceae</taxon>
        <taxon>Mycena</taxon>
    </lineage>
</organism>
<keyword evidence="3" id="KW-0732">Signal</keyword>
<keyword evidence="2" id="KW-1133">Transmembrane helix</keyword>
<protein>
    <submittedName>
        <fullName evidence="4">Uncharacterized protein</fullName>
    </submittedName>
</protein>
<feature type="transmembrane region" description="Helical" evidence="2">
    <location>
        <begin position="144"/>
        <end position="177"/>
    </location>
</feature>
<evidence type="ECO:0000313" key="4">
    <source>
        <dbReference type="EMBL" id="KAJ7103246.1"/>
    </source>
</evidence>
<dbReference type="AlphaFoldDB" id="A0AAD6UH74"/>
<dbReference type="Proteomes" id="UP001222325">
    <property type="component" value="Unassembled WGS sequence"/>
</dbReference>
<reference evidence="4" key="1">
    <citation type="submission" date="2023-03" db="EMBL/GenBank/DDBJ databases">
        <title>Massive genome expansion in bonnet fungi (Mycena s.s.) driven by repeated elements and novel gene families across ecological guilds.</title>
        <authorList>
            <consortium name="Lawrence Berkeley National Laboratory"/>
            <person name="Harder C.B."/>
            <person name="Miyauchi S."/>
            <person name="Viragh M."/>
            <person name="Kuo A."/>
            <person name="Thoen E."/>
            <person name="Andreopoulos B."/>
            <person name="Lu D."/>
            <person name="Skrede I."/>
            <person name="Drula E."/>
            <person name="Henrissat B."/>
            <person name="Morin E."/>
            <person name="Kohler A."/>
            <person name="Barry K."/>
            <person name="LaButti K."/>
            <person name="Morin E."/>
            <person name="Salamov A."/>
            <person name="Lipzen A."/>
            <person name="Mereny Z."/>
            <person name="Hegedus B."/>
            <person name="Baldrian P."/>
            <person name="Stursova M."/>
            <person name="Weitz H."/>
            <person name="Taylor A."/>
            <person name="Grigoriev I.V."/>
            <person name="Nagy L.G."/>
            <person name="Martin F."/>
            <person name="Kauserud H."/>
        </authorList>
    </citation>
    <scope>NUCLEOTIDE SEQUENCE</scope>
    <source>
        <strain evidence="4">CBHHK173m</strain>
    </source>
</reference>
<name>A0AAD6UH74_9AGAR</name>
<comment type="caution">
    <text evidence="4">The sequence shown here is derived from an EMBL/GenBank/DDBJ whole genome shotgun (WGS) entry which is preliminary data.</text>
</comment>
<evidence type="ECO:0000256" key="2">
    <source>
        <dbReference type="SAM" id="Phobius"/>
    </source>
</evidence>
<keyword evidence="5" id="KW-1185">Reference proteome</keyword>
<evidence type="ECO:0000256" key="3">
    <source>
        <dbReference type="SAM" id="SignalP"/>
    </source>
</evidence>
<feature type="signal peptide" evidence="3">
    <location>
        <begin position="1"/>
        <end position="17"/>
    </location>
</feature>
<accession>A0AAD6UH74</accession>
<keyword evidence="2" id="KW-0472">Membrane</keyword>
<evidence type="ECO:0000313" key="5">
    <source>
        <dbReference type="Proteomes" id="UP001222325"/>
    </source>
</evidence>
<keyword evidence="2" id="KW-0812">Transmembrane</keyword>
<feature type="chain" id="PRO_5041994211" evidence="3">
    <location>
        <begin position="18"/>
        <end position="280"/>
    </location>
</feature>
<proteinExistence type="predicted"/>
<feature type="compositionally biased region" description="Polar residues" evidence="1">
    <location>
        <begin position="228"/>
        <end position="239"/>
    </location>
</feature>